<feature type="region of interest" description="Disordered" evidence="1">
    <location>
        <begin position="1"/>
        <end position="22"/>
    </location>
</feature>
<evidence type="ECO:0000256" key="1">
    <source>
        <dbReference type="SAM" id="MobiDB-lite"/>
    </source>
</evidence>
<dbReference type="EMBL" id="JABEZY010000008">
    <property type="protein sequence ID" value="MBA0743473.1"/>
    <property type="molecule type" value="Genomic_DNA"/>
</dbReference>
<protein>
    <submittedName>
        <fullName evidence="2">Uncharacterized protein</fullName>
    </submittedName>
</protein>
<evidence type="ECO:0000313" key="3">
    <source>
        <dbReference type="Proteomes" id="UP000593579"/>
    </source>
</evidence>
<accession>A0A7J9C4P7</accession>
<dbReference type="AlphaFoldDB" id="A0A7J9C4P7"/>
<reference evidence="2 3" key="1">
    <citation type="journal article" date="2019" name="Genome Biol. Evol.">
        <title>Insights into the evolution of the New World diploid cottons (Gossypium, subgenus Houzingenia) based on genome sequencing.</title>
        <authorList>
            <person name="Grover C.E."/>
            <person name="Arick M.A. 2nd"/>
            <person name="Thrash A."/>
            <person name="Conover J.L."/>
            <person name="Sanders W.S."/>
            <person name="Peterson D.G."/>
            <person name="Frelichowski J.E."/>
            <person name="Scheffler J.A."/>
            <person name="Scheffler B.E."/>
            <person name="Wendel J.F."/>
        </authorList>
    </citation>
    <scope>NUCLEOTIDE SEQUENCE [LARGE SCALE GENOMIC DNA]</scope>
    <source>
        <strain evidence="2">5</strain>
        <tissue evidence="2">Leaf</tissue>
    </source>
</reference>
<evidence type="ECO:0000313" key="2">
    <source>
        <dbReference type="EMBL" id="MBA0743473.1"/>
    </source>
</evidence>
<name>A0A7J9C4P7_GOSGO</name>
<sequence>MRNIETKNLQEIPEKLTVPGSK</sequence>
<gene>
    <name evidence="2" type="ORF">Gogos_006145</name>
</gene>
<organism evidence="2 3">
    <name type="scientific">Gossypium gossypioides</name>
    <name type="common">Mexican cotton</name>
    <name type="synonym">Selera gossypioides</name>
    <dbReference type="NCBI Taxonomy" id="34282"/>
    <lineage>
        <taxon>Eukaryota</taxon>
        <taxon>Viridiplantae</taxon>
        <taxon>Streptophyta</taxon>
        <taxon>Embryophyta</taxon>
        <taxon>Tracheophyta</taxon>
        <taxon>Spermatophyta</taxon>
        <taxon>Magnoliopsida</taxon>
        <taxon>eudicotyledons</taxon>
        <taxon>Gunneridae</taxon>
        <taxon>Pentapetalae</taxon>
        <taxon>rosids</taxon>
        <taxon>malvids</taxon>
        <taxon>Malvales</taxon>
        <taxon>Malvaceae</taxon>
        <taxon>Malvoideae</taxon>
        <taxon>Gossypium</taxon>
    </lineage>
</organism>
<proteinExistence type="predicted"/>
<dbReference type="Proteomes" id="UP000593579">
    <property type="component" value="Unassembled WGS sequence"/>
</dbReference>
<comment type="caution">
    <text evidence="2">The sequence shown here is derived from an EMBL/GenBank/DDBJ whole genome shotgun (WGS) entry which is preliminary data.</text>
</comment>
<keyword evidence="3" id="KW-1185">Reference proteome</keyword>